<dbReference type="EC" id="2.7.7.7" evidence="12"/>
<dbReference type="InterPro" id="IPR038256">
    <property type="entry name" value="Pol_alpha_znc_sf"/>
</dbReference>
<comment type="similarity">
    <text evidence="2 12">Belongs to the DNA polymerase type-B family.</text>
</comment>
<dbReference type="InterPro" id="IPR006134">
    <property type="entry name" value="DNA-dir_DNA_pol_B_multi_dom"/>
</dbReference>
<dbReference type="SUPFAM" id="SSF53098">
    <property type="entry name" value="Ribonuclease H-like"/>
    <property type="match status" value="1"/>
</dbReference>
<evidence type="ECO:0000256" key="9">
    <source>
        <dbReference type="ARBA" id="ARBA00022932"/>
    </source>
</evidence>
<evidence type="ECO:0000259" key="16">
    <source>
        <dbReference type="Pfam" id="PF08996"/>
    </source>
</evidence>
<evidence type="ECO:0000256" key="6">
    <source>
        <dbReference type="ARBA" id="ARBA00022723"/>
    </source>
</evidence>
<keyword evidence="6" id="KW-0479">Metal-binding</keyword>
<evidence type="ECO:0000256" key="3">
    <source>
        <dbReference type="ARBA" id="ARBA00022679"/>
    </source>
</evidence>
<protein>
    <recommendedName>
        <fullName evidence="12">DNA polymerase</fullName>
        <ecNumber evidence="12">2.7.7.7</ecNumber>
    </recommendedName>
</protein>
<dbReference type="InterPro" id="IPR045846">
    <property type="entry name" value="POLBc_alpha"/>
</dbReference>
<feature type="compositionally biased region" description="Acidic residues" evidence="13">
    <location>
        <begin position="209"/>
        <end position="220"/>
    </location>
</feature>
<dbReference type="InterPro" id="IPR024647">
    <property type="entry name" value="DNA_pol_a_cat_su_N"/>
</dbReference>
<evidence type="ECO:0000256" key="11">
    <source>
        <dbReference type="ARBA" id="ARBA00023242"/>
    </source>
</evidence>
<keyword evidence="3 12" id="KW-0808">Transferase</keyword>
<dbReference type="CDD" id="cd05776">
    <property type="entry name" value="DNA_polB_alpha_exo"/>
    <property type="match status" value="1"/>
</dbReference>
<evidence type="ECO:0000256" key="12">
    <source>
        <dbReference type="RuleBase" id="RU000442"/>
    </source>
</evidence>
<dbReference type="CDD" id="cd05532">
    <property type="entry name" value="POLBc_alpha"/>
    <property type="match status" value="1"/>
</dbReference>
<feature type="region of interest" description="Disordered" evidence="13">
    <location>
        <begin position="45"/>
        <end position="284"/>
    </location>
</feature>
<keyword evidence="5 12" id="KW-0235">DNA replication</keyword>
<dbReference type="PANTHER" id="PTHR45861">
    <property type="entry name" value="DNA POLYMERASE ALPHA CATALYTIC SUBUNIT"/>
    <property type="match status" value="1"/>
</dbReference>
<name>A0ABZ1CTY0_9TREE</name>
<evidence type="ECO:0000256" key="5">
    <source>
        <dbReference type="ARBA" id="ARBA00022705"/>
    </source>
</evidence>
<feature type="compositionally biased region" description="Basic residues" evidence="13">
    <location>
        <begin position="95"/>
        <end position="105"/>
    </location>
</feature>
<evidence type="ECO:0000256" key="8">
    <source>
        <dbReference type="ARBA" id="ARBA00022833"/>
    </source>
</evidence>
<dbReference type="Gene3D" id="2.40.50.730">
    <property type="match status" value="1"/>
</dbReference>
<keyword evidence="10 12" id="KW-0238">DNA-binding</keyword>
<dbReference type="InterPro" id="IPR036397">
    <property type="entry name" value="RNaseH_sf"/>
</dbReference>
<dbReference type="InterPro" id="IPR015088">
    <property type="entry name" value="Znf_DNA-dir_DNA_pol_B_alpha"/>
</dbReference>
<dbReference type="Pfam" id="PF08996">
    <property type="entry name" value="zf-DNA_Pol"/>
    <property type="match status" value="1"/>
</dbReference>
<evidence type="ECO:0000259" key="15">
    <source>
        <dbReference type="Pfam" id="PF03104"/>
    </source>
</evidence>
<gene>
    <name evidence="18" type="ORF">IL334_002159</name>
</gene>
<dbReference type="InterPro" id="IPR017964">
    <property type="entry name" value="DNA-dir_DNA_pol_B_CS"/>
</dbReference>
<dbReference type="PRINTS" id="PR00106">
    <property type="entry name" value="DNAPOLB"/>
</dbReference>
<dbReference type="InterPro" id="IPR012337">
    <property type="entry name" value="RNaseH-like_sf"/>
</dbReference>
<comment type="subcellular location">
    <subcellularLocation>
        <location evidence="1">Nucleus</location>
    </subcellularLocation>
</comment>
<feature type="compositionally biased region" description="Polar residues" evidence="13">
    <location>
        <begin position="157"/>
        <end position="168"/>
    </location>
</feature>
<dbReference type="SUPFAM" id="SSF56672">
    <property type="entry name" value="DNA/RNA polymerases"/>
    <property type="match status" value="1"/>
</dbReference>
<dbReference type="Pfam" id="PF03104">
    <property type="entry name" value="DNA_pol_B_exo1"/>
    <property type="match status" value="1"/>
</dbReference>
<dbReference type="InterPro" id="IPR042087">
    <property type="entry name" value="DNA_pol_B_thumb"/>
</dbReference>
<keyword evidence="9 12" id="KW-0239">DNA-directed DNA polymerase</keyword>
<evidence type="ECO:0000256" key="4">
    <source>
        <dbReference type="ARBA" id="ARBA00022695"/>
    </source>
</evidence>
<dbReference type="SMART" id="SM00486">
    <property type="entry name" value="POLBc"/>
    <property type="match status" value="1"/>
</dbReference>
<keyword evidence="11" id="KW-0539">Nucleus</keyword>
<dbReference type="Pfam" id="PF12254">
    <property type="entry name" value="DNA_pol_alpha_N"/>
    <property type="match status" value="1"/>
</dbReference>
<dbReference type="InterPro" id="IPR043502">
    <property type="entry name" value="DNA/RNA_pol_sf"/>
</dbReference>
<evidence type="ECO:0000256" key="2">
    <source>
        <dbReference type="ARBA" id="ARBA00005755"/>
    </source>
</evidence>
<feature type="compositionally biased region" description="Acidic residues" evidence="13">
    <location>
        <begin position="252"/>
        <end position="264"/>
    </location>
</feature>
<organism evidence="18 19">
    <name type="scientific">Kwoniella shivajii</name>
    <dbReference type="NCBI Taxonomy" id="564305"/>
    <lineage>
        <taxon>Eukaryota</taxon>
        <taxon>Fungi</taxon>
        <taxon>Dikarya</taxon>
        <taxon>Basidiomycota</taxon>
        <taxon>Agaricomycotina</taxon>
        <taxon>Tremellomycetes</taxon>
        <taxon>Tremellales</taxon>
        <taxon>Cryptococcaceae</taxon>
        <taxon>Kwoniella</taxon>
    </lineage>
</organism>
<keyword evidence="7" id="KW-0863">Zinc-finger</keyword>
<evidence type="ECO:0000256" key="10">
    <source>
        <dbReference type="ARBA" id="ARBA00023125"/>
    </source>
</evidence>
<dbReference type="InterPro" id="IPR023211">
    <property type="entry name" value="DNA_pol_palm_dom_sf"/>
</dbReference>
<feature type="compositionally biased region" description="Low complexity" evidence="13">
    <location>
        <begin position="188"/>
        <end position="198"/>
    </location>
</feature>
<dbReference type="PANTHER" id="PTHR45861:SF1">
    <property type="entry name" value="DNA POLYMERASE ALPHA CATALYTIC SUBUNIT"/>
    <property type="match status" value="1"/>
</dbReference>
<dbReference type="GeneID" id="87954290"/>
<dbReference type="Gene3D" id="3.30.70.2820">
    <property type="match status" value="1"/>
</dbReference>
<evidence type="ECO:0000256" key="13">
    <source>
        <dbReference type="SAM" id="MobiDB-lite"/>
    </source>
</evidence>
<dbReference type="Gene3D" id="1.10.3200.20">
    <property type="entry name" value="DNA Polymerase alpha, zinc finger"/>
    <property type="match status" value="1"/>
</dbReference>
<dbReference type="EMBL" id="CP141882">
    <property type="protein sequence ID" value="WRT65216.1"/>
    <property type="molecule type" value="Genomic_DNA"/>
</dbReference>
<feature type="domain" description="Zinc finger DNA-directed DNA polymerase family B alpha" evidence="16">
    <location>
        <begin position="1323"/>
        <end position="1506"/>
    </location>
</feature>
<dbReference type="PROSITE" id="PS00116">
    <property type="entry name" value="DNA_POLYMERASE_B"/>
    <property type="match status" value="1"/>
</dbReference>
<evidence type="ECO:0000313" key="19">
    <source>
        <dbReference type="Proteomes" id="UP001329825"/>
    </source>
</evidence>
<dbReference type="Proteomes" id="UP001329825">
    <property type="component" value="Chromosome 2"/>
</dbReference>
<feature type="compositionally biased region" description="Acidic residues" evidence="13">
    <location>
        <begin position="65"/>
        <end position="90"/>
    </location>
</feature>
<dbReference type="NCBIfam" id="TIGR00592">
    <property type="entry name" value="pol2"/>
    <property type="match status" value="1"/>
</dbReference>
<proteinExistence type="inferred from homology"/>
<accession>A0ABZ1CTY0</accession>
<feature type="domain" description="DNA-directed DNA polymerase family B multifunctional" evidence="14">
    <location>
        <begin position="839"/>
        <end position="1286"/>
    </location>
</feature>
<comment type="catalytic activity">
    <reaction evidence="12">
        <text>DNA(n) + a 2'-deoxyribonucleoside 5'-triphosphate = DNA(n+1) + diphosphate</text>
        <dbReference type="Rhea" id="RHEA:22508"/>
        <dbReference type="Rhea" id="RHEA-COMP:17339"/>
        <dbReference type="Rhea" id="RHEA-COMP:17340"/>
        <dbReference type="ChEBI" id="CHEBI:33019"/>
        <dbReference type="ChEBI" id="CHEBI:61560"/>
        <dbReference type="ChEBI" id="CHEBI:173112"/>
        <dbReference type="EC" id="2.7.7.7"/>
    </reaction>
</comment>
<evidence type="ECO:0000259" key="17">
    <source>
        <dbReference type="Pfam" id="PF12254"/>
    </source>
</evidence>
<keyword evidence="19" id="KW-1185">Reference proteome</keyword>
<dbReference type="Pfam" id="PF00136">
    <property type="entry name" value="DNA_pol_B"/>
    <property type="match status" value="1"/>
</dbReference>
<evidence type="ECO:0000313" key="18">
    <source>
        <dbReference type="EMBL" id="WRT65216.1"/>
    </source>
</evidence>
<dbReference type="Gene3D" id="3.90.1600.10">
    <property type="entry name" value="Palm domain of DNA polymerase"/>
    <property type="match status" value="2"/>
</dbReference>
<feature type="domain" description="DNA polymerase alpha catalytic subunit N-terminal" evidence="17">
    <location>
        <begin position="7"/>
        <end position="70"/>
    </location>
</feature>
<dbReference type="Gene3D" id="1.10.132.60">
    <property type="entry name" value="DNA polymerase family B, C-terminal domain"/>
    <property type="match status" value="1"/>
</dbReference>
<dbReference type="Gene3D" id="3.30.420.10">
    <property type="entry name" value="Ribonuclease H-like superfamily/Ribonuclease H"/>
    <property type="match status" value="1"/>
</dbReference>
<evidence type="ECO:0000256" key="1">
    <source>
        <dbReference type="ARBA" id="ARBA00004123"/>
    </source>
</evidence>
<dbReference type="InterPro" id="IPR006172">
    <property type="entry name" value="DNA-dir_DNA_pol_B"/>
</dbReference>
<sequence>MAPARGLAALREARAKGGRLGQWKPSESELYDEVTDDQYRSIVGERLEADDFIEDDDQGGYVDNGMDDWDGARDEDDDSDDEDAFEGEDEEFKKARQLKKAKAKARANAGKPLPKTNKPKAKSAFSDYARPVASSSSSTTYRPAPNAMQEDDFMASLLSSVTSASNENAARKRKSSPDIPSSEGLHPSSDSSFFSSAGAGSGRKRYGIEDDDDGDEDDQPVWDSKRGIMATGKKPRMSDITIVPSRNHDQENNDDDDFIMDTGDDSSIMVKPEPRDKDGDDEDDEMQIRKIKPLSSATTKLNGVASNVRRKVINSSSVKHVIKPDPVIVKAEHMDEDNIAIVKPRPASTVSRNGKATPVGSAHWSSIQESLLPQSSPKVSELDEVRAPVGSTKAENVLEKDGSLSMFWLDHFEQDGVVLFVGKVLDKQTGKYVSACVSINGIERNLFVKPRAKRIVQGHETDEEVSRTDVFSEFDNIRRKAGIEEWAASYVQRKYAFEDKSVEKGESEWMKVAYGFDQPEIPMGTTGQTFSHVFGTNTTPFELLVVKRKIMGPCWLKIENPTLSTKSASWCKIEFSVTDPKTVNPFSETDSSAPKDTPPLTIMSISLRTIVNHRENKTELLCATTRTWEGCNIEDPTPPDQLRSSLSTIIRPIEKFPPGLEARGKTDRSPFQTVKAERALLNSLLATIQRHDPDVLVGHNFLGNSFEALLYRMKELKADHWSRIGRFRRKGFNISKGGSNHRLLAGRLVADLSSDAAKGMISSTTWSLTEMCATHLKIQREDVDPEDTHSYFDHTLTSPDRLVKFIRLCEVDAFFQMAIAARVQMLPLTKQLTNLAGNSWNLTLNGGRAVRNEFILLHEFHRLKYVCPDKAPFKKNRPSHNDDDDPSTTEDIVNKPIRGKAKYSGGLVFEPKRGLWDTYILVMDFNSLYPSIIQEYNIDFTTVEREMEDDQIEEEKIPDVPASDVAQGVLPRIIATLVNRRRQVKGLMKDRSATPAQLLQYDIRQQALKLTANSMYGCLGFAGSRFSSRPLAALTTFKGREILTHTRELAESLQLDVVYGDTDSVFVNSNVTSLPEAHKIANEFKKLVNERYKLLEIDLDAVFERILLLNKKKYAAVKIEENGERKTEVKGLDMKRREFSKVSKDASSAVLKEVLSGESTEVVVEKIHELLTNLGEAVKNGSIPLEEFIIFKRLGKNPEDYPDKKSQPHVQVALRMKSKGASVRAHDVIPYIMCLDEDGKGGKTAQAERAFHPDDLRRQGSELKIDYDFYLDTQILQPILRLCETIEGTERARLAECLGLDPSRYASSGSGPSEEKQFFTFESQISDKERFKDTEPLQLRCVSCESSFTFQGLMEENSNVQPVGISCSACHAILHPASVSIQLENHIRSHISKYYLGWTVCDGGGCGARTRMMSVYGKRCLGLTKEGCKGNVKLEYSDGMLYNQLLHYRSLFDTEKAMSSARGSARFEDIRALVLPNTALFAQLVSVSDKYLDKNGRRFVDMKGLFGFMERIKL</sequence>
<reference evidence="18 19" key="1">
    <citation type="submission" date="2024-01" db="EMBL/GenBank/DDBJ databases">
        <title>Comparative genomics of Cryptococcus and Kwoniella reveals pathogenesis evolution and contrasting modes of karyotype evolution via chromosome fusion or intercentromeric recombination.</title>
        <authorList>
            <person name="Coelho M.A."/>
            <person name="David-Palma M."/>
            <person name="Shea T."/>
            <person name="Bowers K."/>
            <person name="McGinley-Smith S."/>
            <person name="Mohammad A.W."/>
            <person name="Gnirke A."/>
            <person name="Yurkov A.M."/>
            <person name="Nowrousian M."/>
            <person name="Sun S."/>
            <person name="Cuomo C.A."/>
            <person name="Heitman J."/>
        </authorList>
    </citation>
    <scope>NUCLEOTIDE SEQUENCE [LARGE SCALE GENOMIC DNA]</scope>
    <source>
        <strain evidence="18">CBS 11374</strain>
    </source>
</reference>
<evidence type="ECO:0000259" key="14">
    <source>
        <dbReference type="Pfam" id="PF00136"/>
    </source>
</evidence>
<keyword evidence="4 12" id="KW-0548">Nucleotidyltransferase</keyword>
<evidence type="ECO:0000256" key="7">
    <source>
        <dbReference type="ARBA" id="ARBA00022771"/>
    </source>
</evidence>
<dbReference type="InterPro" id="IPR006133">
    <property type="entry name" value="DNA-dir_DNA_pol_B_exonuc"/>
</dbReference>
<feature type="domain" description="DNA-directed DNA polymerase family B exonuclease" evidence="15">
    <location>
        <begin position="532"/>
        <end position="770"/>
    </location>
</feature>
<keyword evidence="8" id="KW-0862">Zinc</keyword>
<dbReference type="RefSeq" id="XP_062789956.1">
    <property type="nucleotide sequence ID" value="XM_062933905.1"/>
</dbReference>